<dbReference type="AlphaFoldDB" id="A0A0W0EZ13"/>
<dbReference type="Gene3D" id="3.40.50.1440">
    <property type="entry name" value="Tubulin/FtsZ, GTPase domain"/>
    <property type="match status" value="1"/>
</dbReference>
<dbReference type="PANTHER" id="PTHR28027:SF1">
    <property type="entry name" value="CAMP INDEPENDENT REGULATORY PROTEIN (AFU_ORTHOLOGUE AFUA_3G09640)"/>
    <property type="match status" value="1"/>
</dbReference>
<feature type="compositionally biased region" description="Polar residues" evidence="1">
    <location>
        <begin position="214"/>
        <end position="231"/>
    </location>
</feature>
<sequence length="434" mass="48986">MSATPVNRSATHPSLHIRDAQDAHVVLEAVRLNMLPLIKRRLISSEREMLASGNVFVWEEAEDEGGLLRWTDGRRWSQSRMRGDYLFYEEKVETTQEEKDAKAARRARRASDPTAVLPPPTRRKDRPSKPNGLTKQTYSAIVHLPGSTETRKWHVVAYFSGNDYLHLPLIENYDYLRRIRVPEGIFLNSKSLSSRMDQYSCNSDEVDGRDIDRSTTYNNSVYSTPTMASTTLPYPPPLSPPLPGDRSQRVSLPPLSSLDYPDRPNIPRRRTAQFGTLARNGVLYGDDDDELPNAWDGSSVELRQEAIPDHPYQTKLLEGESGIGESASITQDVKFWSDFNRGAEGDWIHGLNSFTHFAEETDVMETSMRLFLEECDAFQGMQVINDTATFGSFTHSLLSTFHDELSKAPSIVFPLLANVVPRGKHIDEAGFPHC</sequence>
<dbReference type="Pfam" id="PF09729">
    <property type="entry name" value="Gti1_Pac2"/>
    <property type="match status" value="1"/>
</dbReference>
<gene>
    <name evidence="3" type="ORF">WG66_18153</name>
</gene>
<feature type="region of interest" description="Disordered" evidence="1">
    <location>
        <begin position="201"/>
        <end position="268"/>
    </location>
</feature>
<evidence type="ECO:0000259" key="2">
    <source>
        <dbReference type="Pfam" id="PF14881"/>
    </source>
</evidence>
<organism evidence="3 4">
    <name type="scientific">Moniliophthora roreri</name>
    <name type="common">Frosty pod rot fungus</name>
    <name type="synonym">Monilia roreri</name>
    <dbReference type="NCBI Taxonomy" id="221103"/>
    <lineage>
        <taxon>Eukaryota</taxon>
        <taxon>Fungi</taxon>
        <taxon>Dikarya</taxon>
        <taxon>Basidiomycota</taxon>
        <taxon>Agaricomycotina</taxon>
        <taxon>Agaricomycetes</taxon>
        <taxon>Agaricomycetidae</taxon>
        <taxon>Agaricales</taxon>
        <taxon>Marasmiineae</taxon>
        <taxon>Marasmiaceae</taxon>
        <taxon>Moniliophthora</taxon>
    </lineage>
</organism>
<dbReference type="InterPro" id="IPR018608">
    <property type="entry name" value="Gti1/Pac2"/>
</dbReference>
<name>A0A0W0EZ13_MONRR</name>
<feature type="domain" description="DML1/Misato tubulin" evidence="2">
    <location>
        <begin position="346"/>
        <end position="409"/>
    </location>
</feature>
<dbReference type="Pfam" id="PF14881">
    <property type="entry name" value="Tubulin_3"/>
    <property type="match status" value="1"/>
</dbReference>
<dbReference type="Proteomes" id="UP000054988">
    <property type="component" value="Unassembled WGS sequence"/>
</dbReference>
<dbReference type="InterPro" id="IPR036525">
    <property type="entry name" value="Tubulin/FtsZ_GTPase_sf"/>
</dbReference>
<proteinExistence type="predicted"/>
<accession>A0A0W0EZ13</accession>
<dbReference type="EMBL" id="LATX01002438">
    <property type="protein sequence ID" value="KTB29265.1"/>
    <property type="molecule type" value="Genomic_DNA"/>
</dbReference>
<dbReference type="PANTHER" id="PTHR28027">
    <property type="entry name" value="TRANSCRIPTIONAL REGULATOR MIT1"/>
    <property type="match status" value="1"/>
</dbReference>
<evidence type="ECO:0000313" key="4">
    <source>
        <dbReference type="Proteomes" id="UP000054988"/>
    </source>
</evidence>
<dbReference type="InterPro" id="IPR029209">
    <property type="entry name" value="DML1/Misato_tubulin"/>
</dbReference>
<comment type="caution">
    <text evidence="3">The sequence shown here is derived from an EMBL/GenBank/DDBJ whole genome shotgun (WGS) entry which is preliminary data.</text>
</comment>
<protein>
    <recommendedName>
        <fullName evidence="2">DML1/Misato tubulin domain-containing protein</fullName>
    </recommendedName>
</protein>
<dbReference type="GO" id="GO:0003677">
    <property type="term" value="F:DNA binding"/>
    <property type="evidence" value="ECO:0007669"/>
    <property type="project" value="TreeGrafter"/>
</dbReference>
<feature type="compositionally biased region" description="Pro residues" evidence="1">
    <location>
        <begin position="233"/>
        <end position="243"/>
    </location>
</feature>
<dbReference type="eggNOG" id="KOG4476">
    <property type="taxonomic scope" value="Eukaryota"/>
</dbReference>
<evidence type="ECO:0000313" key="3">
    <source>
        <dbReference type="EMBL" id="KTB29265.1"/>
    </source>
</evidence>
<reference evidence="3 4" key="1">
    <citation type="submission" date="2015-12" db="EMBL/GenBank/DDBJ databases">
        <title>Draft genome sequence of Moniliophthora roreri, the causal agent of frosty pod rot of cacao.</title>
        <authorList>
            <person name="Aime M.C."/>
            <person name="Diaz-Valderrama J.R."/>
            <person name="Kijpornyongpan T."/>
            <person name="Phillips-Mora W."/>
        </authorList>
    </citation>
    <scope>NUCLEOTIDE SEQUENCE [LARGE SCALE GENOMIC DNA]</scope>
    <source>
        <strain evidence="3 4">MCA 2952</strain>
    </source>
</reference>
<feature type="region of interest" description="Disordered" evidence="1">
    <location>
        <begin position="97"/>
        <end position="138"/>
    </location>
</feature>
<evidence type="ECO:0000256" key="1">
    <source>
        <dbReference type="SAM" id="MobiDB-lite"/>
    </source>
</evidence>